<name>A0ABQ2VN89_9ACTN</name>
<organism evidence="3 4">
    <name type="scientific">Streptomyces albospinus</name>
    <dbReference type="NCBI Taxonomy" id="285515"/>
    <lineage>
        <taxon>Bacteria</taxon>
        <taxon>Bacillati</taxon>
        <taxon>Actinomycetota</taxon>
        <taxon>Actinomycetes</taxon>
        <taxon>Kitasatosporales</taxon>
        <taxon>Streptomycetaceae</taxon>
        <taxon>Streptomyces</taxon>
    </lineage>
</organism>
<feature type="domain" description="N-acetyltransferase" evidence="2">
    <location>
        <begin position="87"/>
        <end position="226"/>
    </location>
</feature>
<reference evidence="4" key="1">
    <citation type="journal article" date="2019" name="Int. J. Syst. Evol. Microbiol.">
        <title>The Global Catalogue of Microorganisms (GCM) 10K type strain sequencing project: providing services to taxonomists for standard genome sequencing and annotation.</title>
        <authorList>
            <consortium name="The Broad Institute Genomics Platform"/>
            <consortium name="The Broad Institute Genome Sequencing Center for Infectious Disease"/>
            <person name="Wu L."/>
            <person name="Ma J."/>
        </authorList>
    </citation>
    <scope>NUCLEOTIDE SEQUENCE [LARGE SCALE GENOMIC DNA]</scope>
    <source>
        <strain evidence="4">JCM 3399</strain>
    </source>
</reference>
<comment type="caution">
    <text evidence="3">The sequence shown here is derived from an EMBL/GenBank/DDBJ whole genome shotgun (WGS) entry which is preliminary data.</text>
</comment>
<dbReference type="SUPFAM" id="SSF55729">
    <property type="entry name" value="Acyl-CoA N-acyltransferases (Nat)"/>
    <property type="match status" value="1"/>
</dbReference>
<sequence>MISELTALLTAAARGSYPPADGSVTVLPPPSPRDVGVVSFTAHAVVFADVTESWVRERIRPGDLSAPLCPPFLAALGEQAGREVNNIDMLTVAEALPGRPPLELTETVDRGHPRIVRALRHRDAVRAWTTAGGGTLVMGRGVGGRWEVAVEVADDAQGRGLGRELVRAARHLVPAGELLWAQVAPGNARSVRALLAAGFRPVGAEALLVPHGARGQGRSPHSRRRPKGGADGPVTSGARVLRRRRARRAGCRPGR</sequence>
<dbReference type="PROSITE" id="PS51186">
    <property type="entry name" value="GNAT"/>
    <property type="match status" value="1"/>
</dbReference>
<keyword evidence="4" id="KW-1185">Reference proteome</keyword>
<dbReference type="EMBL" id="BMRP01000052">
    <property type="protein sequence ID" value="GGU96458.1"/>
    <property type="molecule type" value="Genomic_DNA"/>
</dbReference>
<dbReference type="Proteomes" id="UP000654471">
    <property type="component" value="Unassembled WGS sequence"/>
</dbReference>
<evidence type="ECO:0000313" key="3">
    <source>
        <dbReference type="EMBL" id="GGU96458.1"/>
    </source>
</evidence>
<evidence type="ECO:0000313" key="4">
    <source>
        <dbReference type="Proteomes" id="UP000654471"/>
    </source>
</evidence>
<dbReference type="Pfam" id="PF00583">
    <property type="entry name" value="Acetyltransf_1"/>
    <property type="match status" value="1"/>
</dbReference>
<accession>A0ABQ2VN89</accession>
<proteinExistence type="predicted"/>
<dbReference type="Gene3D" id="3.40.630.30">
    <property type="match status" value="1"/>
</dbReference>
<feature type="compositionally biased region" description="Basic residues" evidence="1">
    <location>
        <begin position="240"/>
        <end position="255"/>
    </location>
</feature>
<feature type="region of interest" description="Disordered" evidence="1">
    <location>
        <begin position="210"/>
        <end position="255"/>
    </location>
</feature>
<dbReference type="InterPro" id="IPR000182">
    <property type="entry name" value="GNAT_dom"/>
</dbReference>
<evidence type="ECO:0000256" key="1">
    <source>
        <dbReference type="SAM" id="MobiDB-lite"/>
    </source>
</evidence>
<dbReference type="InterPro" id="IPR016181">
    <property type="entry name" value="Acyl_CoA_acyltransferase"/>
</dbReference>
<gene>
    <name evidence="3" type="ORF">GCM10010211_74730</name>
</gene>
<evidence type="ECO:0000259" key="2">
    <source>
        <dbReference type="PROSITE" id="PS51186"/>
    </source>
</evidence>
<protein>
    <submittedName>
        <fullName evidence="3">N-acetyltransferase</fullName>
    </submittedName>
</protein>